<dbReference type="AlphaFoldDB" id="A0A0F9PJW3"/>
<evidence type="ECO:0000256" key="2">
    <source>
        <dbReference type="ARBA" id="ARBA00022150"/>
    </source>
</evidence>
<reference evidence="10" key="1">
    <citation type="journal article" date="2015" name="Nature">
        <title>Complex archaea that bridge the gap between prokaryotes and eukaryotes.</title>
        <authorList>
            <person name="Spang A."/>
            <person name="Saw J.H."/>
            <person name="Jorgensen S.L."/>
            <person name="Zaremba-Niedzwiedzka K."/>
            <person name="Martijn J."/>
            <person name="Lind A.E."/>
            <person name="van Eijk R."/>
            <person name="Schleper C."/>
            <person name="Guy L."/>
            <person name="Ettema T.J."/>
        </authorList>
    </citation>
    <scope>NUCLEOTIDE SEQUENCE</scope>
</reference>
<dbReference type="InterPro" id="IPR005537">
    <property type="entry name" value="RAMP_III_fam"/>
</dbReference>
<comment type="similarity">
    <text evidence="1">Belongs to the CRISPR-associated Csm3 family.</text>
</comment>
<dbReference type="NCBIfam" id="TIGR02582">
    <property type="entry name" value="cas7_TM1809"/>
    <property type="match status" value="1"/>
</dbReference>
<feature type="domain" description="CRISPR type III-associated protein" evidence="9">
    <location>
        <begin position="21"/>
        <end position="220"/>
    </location>
</feature>
<evidence type="ECO:0000256" key="4">
    <source>
        <dbReference type="ARBA" id="ARBA00022759"/>
    </source>
</evidence>
<organism evidence="10">
    <name type="scientific">marine sediment metagenome</name>
    <dbReference type="NCBI Taxonomy" id="412755"/>
    <lineage>
        <taxon>unclassified sequences</taxon>
        <taxon>metagenomes</taxon>
        <taxon>ecological metagenomes</taxon>
    </lineage>
</organism>
<keyword evidence="7" id="KW-0051">Antiviral defense</keyword>
<evidence type="ECO:0000256" key="8">
    <source>
        <dbReference type="ARBA" id="ARBA00033183"/>
    </source>
</evidence>
<keyword evidence="5" id="KW-0378">Hydrolase</keyword>
<dbReference type="GO" id="GO:0004519">
    <property type="term" value="F:endonuclease activity"/>
    <property type="evidence" value="ECO:0007669"/>
    <property type="project" value="UniProtKB-KW"/>
</dbReference>
<sequence length="268" mass="30694">MEVKSKMEEYQLKGKVILKGKIRVETGLAIGGSKTTLDIGGMDSPVIKDSKGIPYIPGSTLKGKLRSLIEQSLYPLRVEDKRDGLGFFDERMVIHNFKDGYIDEVIKIFGAPEVEEPVRCIFRDMYLNVDHFESNREELFRNLDLEYTEDKIENTVDRISARANPRHLERVPRGTIFNFEVIFDFYSEDDKSLLRTLLQGLKLLEDDYLGGSGSRGSGKVVFEDLSMILRPVDYYAVKKGEIILVDQFSLTDIKNEQWFTDVFGKISL</sequence>
<dbReference type="GO" id="GO:0016787">
    <property type="term" value="F:hydrolase activity"/>
    <property type="evidence" value="ECO:0007669"/>
    <property type="project" value="UniProtKB-KW"/>
</dbReference>
<dbReference type="Pfam" id="PF03787">
    <property type="entry name" value="RAMPs"/>
    <property type="match status" value="1"/>
</dbReference>
<evidence type="ECO:0000259" key="9">
    <source>
        <dbReference type="Pfam" id="PF03787"/>
    </source>
</evidence>
<evidence type="ECO:0000256" key="6">
    <source>
        <dbReference type="ARBA" id="ARBA00022884"/>
    </source>
</evidence>
<proteinExistence type="inferred from homology"/>
<comment type="caution">
    <text evidence="10">The sequence shown here is derived from an EMBL/GenBank/DDBJ whole genome shotgun (WGS) entry which is preliminary data.</text>
</comment>
<keyword evidence="3" id="KW-0540">Nuclease</keyword>
<evidence type="ECO:0000256" key="7">
    <source>
        <dbReference type="ARBA" id="ARBA00023118"/>
    </source>
</evidence>
<dbReference type="PANTHER" id="PTHR35579:SF3">
    <property type="entry name" value="CRISPR SYSTEM CMS ENDORIBONUCLEASE CSM3"/>
    <property type="match status" value="1"/>
</dbReference>
<keyword evidence="6" id="KW-0694">RNA-binding</keyword>
<evidence type="ECO:0000256" key="3">
    <source>
        <dbReference type="ARBA" id="ARBA00022722"/>
    </source>
</evidence>
<keyword evidence="4" id="KW-0255">Endonuclease</keyword>
<evidence type="ECO:0000256" key="1">
    <source>
        <dbReference type="ARBA" id="ARBA00006342"/>
    </source>
</evidence>
<dbReference type="EMBL" id="LAZR01002275">
    <property type="protein sequence ID" value="KKN32130.1"/>
    <property type="molecule type" value="Genomic_DNA"/>
</dbReference>
<dbReference type="InterPro" id="IPR052216">
    <property type="entry name" value="CRISPR_Csm3_endoribonuclease"/>
</dbReference>
<evidence type="ECO:0000256" key="5">
    <source>
        <dbReference type="ARBA" id="ARBA00022801"/>
    </source>
</evidence>
<evidence type="ECO:0000313" key="10">
    <source>
        <dbReference type="EMBL" id="KKN32130.1"/>
    </source>
</evidence>
<dbReference type="GO" id="GO:0003723">
    <property type="term" value="F:RNA binding"/>
    <property type="evidence" value="ECO:0007669"/>
    <property type="project" value="UniProtKB-KW"/>
</dbReference>
<dbReference type="InterPro" id="IPR013412">
    <property type="entry name" value="CRISPR-assoc_RAMP_Csm3"/>
</dbReference>
<name>A0A0F9PJW3_9ZZZZ</name>
<dbReference type="PANTHER" id="PTHR35579">
    <property type="entry name" value="CRISPR SYSTEM CMS ENDORIBONUCLEASE CSM3"/>
    <property type="match status" value="1"/>
</dbReference>
<protein>
    <recommendedName>
        <fullName evidence="2">CRISPR system Cms endoribonuclease Csm3</fullName>
    </recommendedName>
    <alternativeName>
        <fullName evidence="8">CRISPR type III A-associated RAMP protein Csm3</fullName>
    </alternativeName>
</protein>
<accession>A0A0F9PJW3</accession>
<dbReference type="GO" id="GO:0051607">
    <property type="term" value="P:defense response to virus"/>
    <property type="evidence" value="ECO:0007669"/>
    <property type="project" value="UniProtKB-KW"/>
</dbReference>
<gene>
    <name evidence="10" type="ORF">LCGC14_0816960</name>
</gene>